<organism evidence="1 2">
    <name type="scientific">Sanguibacter suaedae</name>
    <dbReference type="NCBI Taxonomy" id="2795737"/>
    <lineage>
        <taxon>Bacteria</taxon>
        <taxon>Bacillati</taxon>
        <taxon>Actinomycetota</taxon>
        <taxon>Actinomycetes</taxon>
        <taxon>Micrococcales</taxon>
        <taxon>Sanguibacteraceae</taxon>
        <taxon>Sanguibacter</taxon>
    </lineage>
</organism>
<keyword evidence="2" id="KW-1185">Reference proteome</keyword>
<gene>
    <name evidence="1" type="ORF">JAV76_01375</name>
</gene>
<name>A0A934I7J4_9MICO</name>
<evidence type="ECO:0008006" key="3">
    <source>
        <dbReference type="Google" id="ProtNLM"/>
    </source>
</evidence>
<protein>
    <recommendedName>
        <fullName evidence="3">DUF2384 domain-containing protein</fullName>
    </recommendedName>
</protein>
<comment type="caution">
    <text evidence="1">The sequence shown here is derived from an EMBL/GenBank/DDBJ whole genome shotgun (WGS) entry which is preliminary data.</text>
</comment>
<dbReference type="AlphaFoldDB" id="A0A934I7J4"/>
<evidence type="ECO:0000313" key="1">
    <source>
        <dbReference type="EMBL" id="MBI9113660.1"/>
    </source>
</evidence>
<evidence type="ECO:0000313" key="2">
    <source>
        <dbReference type="Proteomes" id="UP000602087"/>
    </source>
</evidence>
<dbReference type="EMBL" id="JAEINH010000001">
    <property type="protein sequence ID" value="MBI9113660.1"/>
    <property type="molecule type" value="Genomic_DNA"/>
</dbReference>
<reference evidence="1" key="1">
    <citation type="submission" date="2020-12" db="EMBL/GenBank/DDBJ databases">
        <title>Sanguibacter suaedae sp. nov., isolated from Suaeda aralocaspica.</title>
        <authorList>
            <person name="Ma Q."/>
        </authorList>
    </citation>
    <scope>NUCLEOTIDE SEQUENCE</scope>
    <source>
        <strain evidence="1">YZGR15</strain>
    </source>
</reference>
<accession>A0A934I7J4</accession>
<sequence>MSISAIVEAHGNTTRMNDHEVARRLVNHLGATAVAALAGSKDAKAPFRWMKETTPSAGASERMRVAHRVWQVLADGENEHTARAWFVGANPLLGEQSPVLALREGRCTEVLQAATAFLDGSWGA</sequence>
<dbReference type="Proteomes" id="UP000602087">
    <property type="component" value="Unassembled WGS sequence"/>
</dbReference>
<proteinExistence type="predicted"/>